<dbReference type="PROSITE" id="PS50222">
    <property type="entry name" value="EF_HAND_2"/>
    <property type="match status" value="2"/>
</dbReference>
<dbReference type="EMBL" id="QRGR01000041">
    <property type="protein sequence ID" value="RDV11494.1"/>
    <property type="molecule type" value="Genomic_DNA"/>
</dbReference>
<accession>A0A3D8L249</accession>
<evidence type="ECO:0000313" key="3">
    <source>
        <dbReference type="Proteomes" id="UP000256708"/>
    </source>
</evidence>
<dbReference type="RefSeq" id="WP_115568228.1">
    <property type="nucleotide sequence ID" value="NZ_QRGR01000041.1"/>
</dbReference>
<protein>
    <recommendedName>
        <fullName evidence="1">EF-hand domain-containing protein</fullName>
    </recommendedName>
</protein>
<proteinExistence type="predicted"/>
<dbReference type="Proteomes" id="UP000256708">
    <property type="component" value="Unassembled WGS sequence"/>
</dbReference>
<evidence type="ECO:0000259" key="1">
    <source>
        <dbReference type="PROSITE" id="PS50222"/>
    </source>
</evidence>
<dbReference type="PROSITE" id="PS00018">
    <property type="entry name" value="EF_HAND_1"/>
    <property type="match status" value="2"/>
</dbReference>
<reference evidence="3" key="1">
    <citation type="submission" date="2018-08" db="EMBL/GenBank/DDBJ databases">
        <authorList>
            <person name="Liu Z.-W."/>
            <person name="Du Z.-J."/>
        </authorList>
    </citation>
    <scope>NUCLEOTIDE SEQUENCE [LARGE SCALE GENOMIC DNA]</scope>
    <source>
        <strain evidence="3">H4X</strain>
    </source>
</reference>
<dbReference type="InterPro" id="IPR011992">
    <property type="entry name" value="EF-hand-dom_pair"/>
</dbReference>
<dbReference type="InterPro" id="IPR002048">
    <property type="entry name" value="EF_hand_dom"/>
</dbReference>
<evidence type="ECO:0000313" key="2">
    <source>
        <dbReference type="EMBL" id="RDV11494.1"/>
    </source>
</evidence>
<dbReference type="SUPFAM" id="SSF47473">
    <property type="entry name" value="EF-hand"/>
    <property type="match status" value="1"/>
</dbReference>
<keyword evidence="3" id="KW-1185">Reference proteome</keyword>
<dbReference type="GO" id="GO:0005509">
    <property type="term" value="F:calcium ion binding"/>
    <property type="evidence" value="ECO:0007669"/>
    <property type="project" value="InterPro"/>
</dbReference>
<dbReference type="AlphaFoldDB" id="A0A3D8L249"/>
<comment type="caution">
    <text evidence="2">The sequence shown here is derived from an EMBL/GenBank/DDBJ whole genome shotgun (WGS) entry which is preliminary data.</text>
</comment>
<feature type="domain" description="EF-hand" evidence="1">
    <location>
        <begin position="93"/>
        <end position="128"/>
    </location>
</feature>
<name>A0A3D8L249_9BACT</name>
<organism evidence="2 3">
    <name type="scientific">Pontibacter diazotrophicus</name>
    <dbReference type="NCBI Taxonomy" id="1400979"/>
    <lineage>
        <taxon>Bacteria</taxon>
        <taxon>Pseudomonadati</taxon>
        <taxon>Bacteroidota</taxon>
        <taxon>Cytophagia</taxon>
        <taxon>Cytophagales</taxon>
        <taxon>Hymenobacteraceae</taxon>
        <taxon>Pontibacter</taxon>
    </lineage>
</organism>
<feature type="domain" description="EF-hand" evidence="1">
    <location>
        <begin position="167"/>
        <end position="194"/>
    </location>
</feature>
<dbReference type="PROSITE" id="PS51257">
    <property type="entry name" value="PROKAR_LIPOPROTEIN"/>
    <property type="match status" value="1"/>
</dbReference>
<dbReference type="OrthoDB" id="852195at2"/>
<dbReference type="Gene3D" id="1.10.238.10">
    <property type="entry name" value="EF-hand"/>
    <property type="match status" value="1"/>
</dbReference>
<gene>
    <name evidence="2" type="ORF">DXT99_24485</name>
</gene>
<dbReference type="Pfam" id="PF13202">
    <property type="entry name" value="EF-hand_5"/>
    <property type="match status" value="2"/>
</dbReference>
<dbReference type="InterPro" id="IPR018247">
    <property type="entry name" value="EF_Hand_1_Ca_BS"/>
</dbReference>
<sequence>MERRETNALKVIVNGISLFLMTGMVACYGGREVVEDEVVTYDLNKPEGVTVDDVGATVDVSTVDTWDRDEFYTTFIPTNYYEDWDVNDDSFLNEDEFAASFFQIWDTDNDGMIEDIEWNAAVTDYGLDETDWDIDGDGYIEPTEFNTGFPDTGWYEAWDTDGDGLIELREYTDGVFTIWDKDDDGVLDTTEYAL</sequence>